<keyword evidence="3 5" id="KW-1133">Transmembrane helix</keyword>
<dbReference type="Proteomes" id="UP001164790">
    <property type="component" value="Chromosome"/>
</dbReference>
<evidence type="ECO:0000313" key="7">
    <source>
        <dbReference type="Proteomes" id="UP001164790"/>
    </source>
</evidence>
<feature type="transmembrane region" description="Helical" evidence="5">
    <location>
        <begin position="52"/>
        <end position="74"/>
    </location>
</feature>
<reference evidence="6" key="1">
    <citation type="submission" date="2022-10" db="EMBL/GenBank/DDBJ databases">
        <title>Comparative genomic analysis and in-vitro probiotic properties of the potential probiotic L. chiayiensis AACE 3.</title>
        <authorList>
            <person name="Kang X."/>
        </authorList>
    </citation>
    <scope>NUCLEOTIDE SEQUENCE</scope>
    <source>
        <strain evidence="6">AACE 3</strain>
    </source>
</reference>
<sequence>MNAVVWRTLKRHRTAFIILVILTMISAGLITGNAYLEGKLLDSLVYSRDPRLFVLFFGLMLSFGILRLVISFFTSHIQILTKQKTVLELNRNIIFRLVYKFVTELVDRCVLKRVRQPRNLHVRASGTMA</sequence>
<accession>A0ABY6H828</accession>
<comment type="subcellular location">
    <subcellularLocation>
        <location evidence="1">Cell membrane</location>
        <topology evidence="1">Multi-pass membrane protein</topology>
    </subcellularLocation>
</comment>
<dbReference type="SUPFAM" id="SSF90123">
    <property type="entry name" value="ABC transporter transmembrane region"/>
    <property type="match status" value="1"/>
</dbReference>
<evidence type="ECO:0008006" key="8">
    <source>
        <dbReference type="Google" id="ProtNLM"/>
    </source>
</evidence>
<dbReference type="InterPro" id="IPR036640">
    <property type="entry name" value="ABC1_TM_sf"/>
</dbReference>
<feature type="transmembrane region" description="Helical" evidence="5">
    <location>
        <begin position="12"/>
        <end position="32"/>
    </location>
</feature>
<evidence type="ECO:0000313" key="6">
    <source>
        <dbReference type="EMBL" id="UYN56619.1"/>
    </source>
</evidence>
<evidence type="ECO:0000256" key="2">
    <source>
        <dbReference type="ARBA" id="ARBA00022692"/>
    </source>
</evidence>
<proteinExistence type="predicted"/>
<keyword evidence="7" id="KW-1185">Reference proteome</keyword>
<gene>
    <name evidence="6" type="ORF">OFW50_00485</name>
</gene>
<protein>
    <recommendedName>
        <fullName evidence="8">ABC transmembrane type-1 domain-containing protein</fullName>
    </recommendedName>
</protein>
<evidence type="ECO:0000256" key="1">
    <source>
        <dbReference type="ARBA" id="ARBA00004651"/>
    </source>
</evidence>
<evidence type="ECO:0000256" key="4">
    <source>
        <dbReference type="ARBA" id="ARBA00023136"/>
    </source>
</evidence>
<organism evidence="6 7">
    <name type="scientific">Lacticaseibacillus chiayiensis</name>
    <dbReference type="NCBI Taxonomy" id="2100821"/>
    <lineage>
        <taxon>Bacteria</taxon>
        <taxon>Bacillati</taxon>
        <taxon>Bacillota</taxon>
        <taxon>Bacilli</taxon>
        <taxon>Lactobacillales</taxon>
        <taxon>Lactobacillaceae</taxon>
        <taxon>Lacticaseibacillus</taxon>
    </lineage>
</organism>
<keyword evidence="2 5" id="KW-0812">Transmembrane</keyword>
<dbReference type="RefSeq" id="WP_238150139.1">
    <property type="nucleotide sequence ID" value="NZ_CP074378.1"/>
</dbReference>
<evidence type="ECO:0000256" key="3">
    <source>
        <dbReference type="ARBA" id="ARBA00022989"/>
    </source>
</evidence>
<name>A0ABY6H828_9LACO</name>
<evidence type="ECO:0000256" key="5">
    <source>
        <dbReference type="SAM" id="Phobius"/>
    </source>
</evidence>
<keyword evidence="4 5" id="KW-0472">Membrane</keyword>
<dbReference type="EMBL" id="CP107523">
    <property type="protein sequence ID" value="UYN56619.1"/>
    <property type="molecule type" value="Genomic_DNA"/>
</dbReference>
<dbReference type="Gene3D" id="1.20.1560.10">
    <property type="entry name" value="ABC transporter type 1, transmembrane domain"/>
    <property type="match status" value="1"/>
</dbReference>